<keyword evidence="8" id="KW-1185">Reference proteome</keyword>
<sequence>MPNVDTAPNVDTPTLAPVVAFVIGLAIILGASVLNAAGLNLTKLDHVRTSAVPKAARKKDWMRPLWLLGMLLYMYEALWPSKYVAPLGSTSLVFNFLFARFLVATPVTSTDIYGTIIVILGVIGIVAFGSINSGLSSKTDVTHITYLWRRPGWLSFFFSMAIALLTLLVFAERLDAVLTARSDLSRTPSPTESPTTSRTDLPVGGGGRIPNGDHSPTTPSWLRALKSIFSALLSAIRALRTAWRALMLFITSWLEIWTAPQDDKQVAWTLGIGWACCGGGLAGMCLVFAKATVKLLSGSLSKQNPGNQFGHAAPIFTILLLAATAVLQIICLNRGLKVYDSTLVVPVFYGVYTATGFLDSLIFNDEVDAYQSWTLFLIFVSILVLISGVVLLTHKKPEPASPAPAVPGSRTRATAKAKAKTRRRVGDEEEGAGGEQETLWAVGEDSDDDEEHKGAENEDPDIDHHQNPLQIRDIGGSGGGKGKTKAKETEKTKGKGKSVDWRARGAGEEGVGLIGDDDDEEEEDGEDGHHDPLRHGSASNSSHAPGHAHVPTPVDPFKDDEEFGDWEGVGVGPPKR</sequence>
<evidence type="ECO:0000313" key="8">
    <source>
        <dbReference type="Proteomes" id="UP000775547"/>
    </source>
</evidence>
<feature type="compositionally biased region" description="Low complexity" evidence="5">
    <location>
        <begin position="185"/>
        <end position="199"/>
    </location>
</feature>
<reference evidence="7" key="2">
    <citation type="submission" date="2021-10" db="EMBL/GenBank/DDBJ databases">
        <title>Phylogenomics reveals ancestral predisposition of the termite-cultivated fungus Termitomyces towards a domesticated lifestyle.</title>
        <authorList>
            <person name="Auxier B."/>
            <person name="Grum-Grzhimaylo A."/>
            <person name="Cardenas M.E."/>
            <person name="Lodge J.D."/>
            <person name="Laessoe T."/>
            <person name="Pedersen O."/>
            <person name="Smith M.E."/>
            <person name="Kuyper T.W."/>
            <person name="Franco-Molano E.A."/>
            <person name="Baroni T.J."/>
            <person name="Aanen D.K."/>
        </authorList>
    </citation>
    <scope>NUCLEOTIDE SEQUENCE</scope>
    <source>
        <strain evidence="7">AP01</strain>
        <tissue evidence="7">Mycelium</tissue>
    </source>
</reference>
<proteinExistence type="predicted"/>
<feature type="transmembrane region" description="Helical" evidence="6">
    <location>
        <begin position="369"/>
        <end position="392"/>
    </location>
</feature>
<dbReference type="GO" id="GO:0016020">
    <property type="term" value="C:membrane"/>
    <property type="evidence" value="ECO:0007669"/>
    <property type="project" value="UniProtKB-SubCell"/>
</dbReference>
<accession>A0A9P7KFF6</accession>
<protein>
    <submittedName>
        <fullName evidence="7">Uncharacterized protein</fullName>
    </submittedName>
</protein>
<feature type="transmembrane region" description="Helical" evidence="6">
    <location>
        <begin position="15"/>
        <end position="41"/>
    </location>
</feature>
<dbReference type="PANTHER" id="PTHR12570:SF82">
    <property type="entry name" value="NIPA-LIKE PROTEIN 3"/>
    <property type="match status" value="1"/>
</dbReference>
<evidence type="ECO:0000256" key="6">
    <source>
        <dbReference type="SAM" id="Phobius"/>
    </source>
</evidence>
<keyword evidence="2 6" id="KW-0812">Transmembrane</keyword>
<feature type="transmembrane region" description="Helical" evidence="6">
    <location>
        <begin position="151"/>
        <end position="171"/>
    </location>
</feature>
<feature type="transmembrane region" description="Helical" evidence="6">
    <location>
        <begin position="266"/>
        <end position="289"/>
    </location>
</feature>
<dbReference type="PANTHER" id="PTHR12570">
    <property type="match status" value="1"/>
</dbReference>
<dbReference type="EMBL" id="JABCKV010000002">
    <property type="protein sequence ID" value="KAG5648508.1"/>
    <property type="molecule type" value="Genomic_DNA"/>
</dbReference>
<feature type="region of interest" description="Disordered" evidence="5">
    <location>
        <begin position="184"/>
        <end position="214"/>
    </location>
</feature>
<feature type="transmembrane region" description="Helical" evidence="6">
    <location>
        <begin position="309"/>
        <end position="331"/>
    </location>
</feature>
<evidence type="ECO:0000313" key="7">
    <source>
        <dbReference type="EMBL" id="KAG5648508.1"/>
    </source>
</evidence>
<keyword evidence="3 6" id="KW-1133">Transmembrane helix</keyword>
<evidence type="ECO:0000256" key="4">
    <source>
        <dbReference type="ARBA" id="ARBA00023136"/>
    </source>
</evidence>
<keyword evidence="4 6" id="KW-0472">Membrane</keyword>
<feature type="transmembrane region" description="Helical" evidence="6">
    <location>
        <begin position="61"/>
        <end position="78"/>
    </location>
</feature>
<feature type="compositionally biased region" description="Gly residues" evidence="5">
    <location>
        <begin position="567"/>
        <end position="576"/>
    </location>
</feature>
<feature type="compositionally biased region" description="Basic residues" evidence="5">
    <location>
        <begin position="413"/>
        <end position="423"/>
    </location>
</feature>
<comment type="caution">
    <text evidence="7">The sequence shown here is derived from an EMBL/GenBank/DDBJ whole genome shotgun (WGS) entry which is preliminary data.</text>
</comment>
<dbReference type="InterPro" id="IPR008521">
    <property type="entry name" value="Mg_trans_NIPA"/>
</dbReference>
<feature type="region of interest" description="Disordered" evidence="5">
    <location>
        <begin position="397"/>
        <end position="576"/>
    </location>
</feature>
<dbReference type="OrthoDB" id="165382at2759"/>
<evidence type="ECO:0000256" key="5">
    <source>
        <dbReference type="SAM" id="MobiDB-lite"/>
    </source>
</evidence>
<comment type="subcellular location">
    <subcellularLocation>
        <location evidence="1">Membrane</location>
        <topology evidence="1">Multi-pass membrane protein</topology>
    </subcellularLocation>
</comment>
<reference evidence="7" key="1">
    <citation type="submission" date="2020-07" db="EMBL/GenBank/DDBJ databases">
        <authorList>
            <person name="Nieuwenhuis M."/>
            <person name="Van De Peppel L.J.J."/>
        </authorList>
    </citation>
    <scope>NUCLEOTIDE SEQUENCE</scope>
    <source>
        <strain evidence="7">AP01</strain>
        <tissue evidence="7">Mycelium</tissue>
    </source>
</reference>
<organism evidence="7 8">
    <name type="scientific">Asterophora parasitica</name>
    <dbReference type="NCBI Taxonomy" id="117018"/>
    <lineage>
        <taxon>Eukaryota</taxon>
        <taxon>Fungi</taxon>
        <taxon>Dikarya</taxon>
        <taxon>Basidiomycota</taxon>
        <taxon>Agaricomycotina</taxon>
        <taxon>Agaricomycetes</taxon>
        <taxon>Agaricomycetidae</taxon>
        <taxon>Agaricales</taxon>
        <taxon>Tricholomatineae</taxon>
        <taxon>Lyophyllaceae</taxon>
        <taxon>Asterophora</taxon>
    </lineage>
</organism>
<dbReference type="GO" id="GO:0015095">
    <property type="term" value="F:magnesium ion transmembrane transporter activity"/>
    <property type="evidence" value="ECO:0007669"/>
    <property type="project" value="InterPro"/>
</dbReference>
<gene>
    <name evidence="7" type="ORF">DXG03_003119</name>
</gene>
<feature type="compositionally biased region" description="Basic and acidic residues" evidence="5">
    <location>
        <begin position="485"/>
        <end position="507"/>
    </location>
</feature>
<feature type="compositionally biased region" description="Basic and acidic residues" evidence="5">
    <location>
        <begin position="451"/>
        <end position="466"/>
    </location>
</feature>
<name>A0A9P7KFF6_9AGAR</name>
<dbReference type="Pfam" id="PF05653">
    <property type="entry name" value="Mg_trans_NIPA"/>
    <property type="match status" value="1"/>
</dbReference>
<feature type="compositionally biased region" description="Acidic residues" evidence="5">
    <location>
        <begin position="515"/>
        <end position="526"/>
    </location>
</feature>
<evidence type="ECO:0000256" key="3">
    <source>
        <dbReference type="ARBA" id="ARBA00022989"/>
    </source>
</evidence>
<evidence type="ECO:0000256" key="1">
    <source>
        <dbReference type="ARBA" id="ARBA00004141"/>
    </source>
</evidence>
<evidence type="ECO:0000256" key="2">
    <source>
        <dbReference type="ARBA" id="ARBA00022692"/>
    </source>
</evidence>
<feature type="transmembrane region" description="Helical" evidence="6">
    <location>
        <begin position="343"/>
        <end position="363"/>
    </location>
</feature>
<dbReference type="AlphaFoldDB" id="A0A9P7KFF6"/>
<feature type="transmembrane region" description="Helical" evidence="6">
    <location>
        <begin position="112"/>
        <end position="131"/>
    </location>
</feature>
<dbReference type="Proteomes" id="UP000775547">
    <property type="component" value="Unassembled WGS sequence"/>
</dbReference>